<gene>
    <name evidence="1" type="ORF">R1flu_014823</name>
</gene>
<protein>
    <submittedName>
        <fullName evidence="1">Uncharacterized protein</fullName>
    </submittedName>
</protein>
<organism evidence="1 2">
    <name type="scientific">Riccia fluitans</name>
    <dbReference type="NCBI Taxonomy" id="41844"/>
    <lineage>
        <taxon>Eukaryota</taxon>
        <taxon>Viridiplantae</taxon>
        <taxon>Streptophyta</taxon>
        <taxon>Embryophyta</taxon>
        <taxon>Marchantiophyta</taxon>
        <taxon>Marchantiopsida</taxon>
        <taxon>Marchantiidae</taxon>
        <taxon>Marchantiales</taxon>
        <taxon>Ricciaceae</taxon>
        <taxon>Riccia</taxon>
    </lineage>
</organism>
<comment type="caution">
    <text evidence="1">The sequence shown here is derived from an EMBL/GenBank/DDBJ whole genome shotgun (WGS) entry which is preliminary data.</text>
</comment>
<evidence type="ECO:0000313" key="2">
    <source>
        <dbReference type="Proteomes" id="UP001605036"/>
    </source>
</evidence>
<proteinExistence type="predicted"/>
<reference evidence="1 2" key="1">
    <citation type="submission" date="2024-09" db="EMBL/GenBank/DDBJ databases">
        <title>Chromosome-scale assembly of Riccia fluitans.</title>
        <authorList>
            <person name="Paukszto L."/>
            <person name="Sawicki J."/>
            <person name="Karawczyk K."/>
            <person name="Piernik-Szablinska J."/>
            <person name="Szczecinska M."/>
            <person name="Mazdziarz M."/>
        </authorList>
    </citation>
    <scope>NUCLEOTIDE SEQUENCE [LARGE SCALE GENOMIC DNA]</scope>
    <source>
        <strain evidence="1">Rf_01</strain>
        <tissue evidence="1">Aerial parts of the thallus</tissue>
    </source>
</reference>
<dbReference type="Proteomes" id="UP001605036">
    <property type="component" value="Unassembled WGS sequence"/>
</dbReference>
<sequence length="190" mass="21199">MGGLLWRADVAGGSVSGTLEGSTLNVTREKLAKLAWSAIVAAPVEISLTREITDNLFADTSYYRLALSFQDKLGETAAREWIQNYNQKQEVLLTYERPLRNLLHLVGVVGVNPMEAHKRCVEEEVLQLDNPFAAVNDYNADFDDGQPADLKQIIIVLIPSVACPCKQNKFSCSKKKLWKGKENLRSYSLL</sequence>
<accession>A0ABD1YHC7</accession>
<evidence type="ECO:0000313" key="1">
    <source>
        <dbReference type="EMBL" id="KAL2630137.1"/>
    </source>
</evidence>
<name>A0ABD1YHC7_9MARC</name>
<dbReference type="EMBL" id="JBHFFA010000004">
    <property type="protein sequence ID" value="KAL2630137.1"/>
    <property type="molecule type" value="Genomic_DNA"/>
</dbReference>
<keyword evidence="2" id="KW-1185">Reference proteome</keyword>
<dbReference type="AlphaFoldDB" id="A0ABD1YHC7"/>